<evidence type="ECO:0000313" key="2">
    <source>
        <dbReference type="EMBL" id="KAF3456957.1"/>
    </source>
</evidence>
<sequence>MEVLSLFLNIVLFGSIGFANIARASDSSPYLPKSWQFGKLVAYLKSLAIIATPFHIGGMWLFGCWLGLLSSFLVRWHQEPSSLLSHAWASFIIVDNFWLAFFHIPQKAPVEVLSSWLTRQPDWRSYLPAWPLSIVVSDVHILKLGGNGATVIEWAVLNTPPDLLHPHAGLLYKFKASQISSYWRPSLGGHEVFLKSRASPSDCLLSFYPSSFRYNLASTYPPVLSPISFGPRVLLNVTTYGTYTNVKCLIAWLADAKEGYPEVYILLVYGSTLLPLLPLPASRFLAQKGTSPSIGTNSSIVDSIRSAIIVCQNDVFSLAMCGNDVEETRLKVVGSILVRMYFLHREEYFLHSSFGYQFLRCLKLGRGRRMELEE</sequence>
<feature type="transmembrane region" description="Helical" evidence="1">
    <location>
        <begin position="86"/>
        <end position="104"/>
    </location>
</feature>
<comment type="caution">
    <text evidence="2">The sequence shown here is derived from an EMBL/GenBank/DDBJ whole genome shotgun (WGS) entry which is preliminary data.</text>
</comment>
<dbReference type="AlphaFoldDB" id="A0A8K0HQ56"/>
<gene>
    <name evidence="2" type="ORF">FNV43_RR01612</name>
</gene>
<reference evidence="2" key="1">
    <citation type="submission" date="2020-03" db="EMBL/GenBank/DDBJ databases">
        <title>A high-quality chromosome-level genome assembly of a woody plant with both climbing and erect habits, Rhamnella rubrinervis.</title>
        <authorList>
            <person name="Lu Z."/>
            <person name="Yang Y."/>
            <person name="Zhu X."/>
            <person name="Sun Y."/>
        </authorList>
    </citation>
    <scope>NUCLEOTIDE SEQUENCE</scope>
    <source>
        <strain evidence="2">BYM</strain>
        <tissue evidence="2">Leaf</tissue>
    </source>
</reference>
<keyword evidence="1" id="KW-0472">Membrane</keyword>
<name>A0A8K0HQ56_9ROSA</name>
<organism evidence="2 3">
    <name type="scientific">Rhamnella rubrinervis</name>
    <dbReference type="NCBI Taxonomy" id="2594499"/>
    <lineage>
        <taxon>Eukaryota</taxon>
        <taxon>Viridiplantae</taxon>
        <taxon>Streptophyta</taxon>
        <taxon>Embryophyta</taxon>
        <taxon>Tracheophyta</taxon>
        <taxon>Spermatophyta</taxon>
        <taxon>Magnoliopsida</taxon>
        <taxon>eudicotyledons</taxon>
        <taxon>Gunneridae</taxon>
        <taxon>Pentapetalae</taxon>
        <taxon>rosids</taxon>
        <taxon>fabids</taxon>
        <taxon>Rosales</taxon>
        <taxon>Rhamnaceae</taxon>
        <taxon>rhamnoid group</taxon>
        <taxon>Rhamneae</taxon>
        <taxon>Rhamnella</taxon>
    </lineage>
</organism>
<evidence type="ECO:0000313" key="3">
    <source>
        <dbReference type="Proteomes" id="UP000796880"/>
    </source>
</evidence>
<protein>
    <submittedName>
        <fullName evidence="2">Uncharacterized protein</fullName>
    </submittedName>
</protein>
<accession>A0A8K0HQ56</accession>
<proteinExistence type="predicted"/>
<keyword evidence="3" id="KW-1185">Reference proteome</keyword>
<dbReference type="EMBL" id="VOIH02000001">
    <property type="protein sequence ID" value="KAF3456957.1"/>
    <property type="molecule type" value="Genomic_DNA"/>
</dbReference>
<feature type="transmembrane region" description="Helical" evidence="1">
    <location>
        <begin position="48"/>
        <end position="74"/>
    </location>
</feature>
<keyword evidence="1" id="KW-0812">Transmembrane</keyword>
<dbReference type="Proteomes" id="UP000796880">
    <property type="component" value="Unassembled WGS sequence"/>
</dbReference>
<keyword evidence="1" id="KW-1133">Transmembrane helix</keyword>
<evidence type="ECO:0000256" key="1">
    <source>
        <dbReference type="SAM" id="Phobius"/>
    </source>
</evidence>